<protein>
    <submittedName>
        <fullName evidence="2">Uncharacterized protein</fullName>
    </submittedName>
</protein>
<feature type="transmembrane region" description="Helical" evidence="1">
    <location>
        <begin position="7"/>
        <end position="24"/>
    </location>
</feature>
<comment type="caution">
    <text evidence="2">The sequence shown here is derived from an EMBL/GenBank/DDBJ whole genome shotgun (WGS) entry which is preliminary data.</text>
</comment>
<feature type="transmembrane region" description="Helical" evidence="1">
    <location>
        <begin position="30"/>
        <end position="48"/>
    </location>
</feature>
<keyword evidence="1" id="KW-1133">Transmembrane helix</keyword>
<dbReference type="AlphaFoldDB" id="A0A4R2NTJ7"/>
<keyword evidence="1" id="KW-0812">Transmembrane</keyword>
<gene>
    <name evidence="2" type="ORF">EV195_105245</name>
</gene>
<evidence type="ECO:0000256" key="1">
    <source>
        <dbReference type="SAM" id="Phobius"/>
    </source>
</evidence>
<evidence type="ECO:0000313" key="2">
    <source>
        <dbReference type="EMBL" id="TCP24814.1"/>
    </source>
</evidence>
<organism evidence="2 3">
    <name type="scientific">Tenacibaculum skagerrakense</name>
    <dbReference type="NCBI Taxonomy" id="186571"/>
    <lineage>
        <taxon>Bacteria</taxon>
        <taxon>Pseudomonadati</taxon>
        <taxon>Bacteroidota</taxon>
        <taxon>Flavobacteriia</taxon>
        <taxon>Flavobacteriales</taxon>
        <taxon>Flavobacteriaceae</taxon>
        <taxon>Tenacibaculum</taxon>
    </lineage>
</organism>
<keyword evidence="1" id="KW-0472">Membrane</keyword>
<keyword evidence="3" id="KW-1185">Reference proteome</keyword>
<sequence>MKLNKNIIYVAGFLILLLLSSINFNDLSNSSNFGSYIGIFGLATFIVLKIKK</sequence>
<name>A0A4R2NTJ7_9FLAO</name>
<proteinExistence type="predicted"/>
<evidence type="ECO:0000313" key="3">
    <source>
        <dbReference type="Proteomes" id="UP000294564"/>
    </source>
</evidence>
<dbReference type="EMBL" id="SLXM01000005">
    <property type="protein sequence ID" value="TCP24814.1"/>
    <property type="molecule type" value="Genomic_DNA"/>
</dbReference>
<dbReference type="Proteomes" id="UP000294564">
    <property type="component" value="Unassembled WGS sequence"/>
</dbReference>
<reference evidence="2 3" key="1">
    <citation type="submission" date="2019-03" db="EMBL/GenBank/DDBJ databases">
        <title>Genomic Encyclopedia of Type Strains, Phase IV (KMG-IV): sequencing the most valuable type-strain genomes for metagenomic binning, comparative biology and taxonomic classification.</title>
        <authorList>
            <person name="Goeker M."/>
        </authorList>
    </citation>
    <scope>NUCLEOTIDE SEQUENCE [LARGE SCALE GENOMIC DNA]</scope>
    <source>
        <strain evidence="2 3">DSM 14836</strain>
    </source>
</reference>
<accession>A0A4R2NTJ7</accession>